<protein>
    <submittedName>
        <fullName evidence="1">Uncharacterized protein</fullName>
    </submittedName>
</protein>
<dbReference type="EMBL" id="MFZP01000069">
    <property type="protein sequence ID" value="OGK25334.1"/>
    <property type="molecule type" value="Genomic_DNA"/>
</dbReference>
<comment type="caution">
    <text evidence="1">The sequence shown here is derived from an EMBL/GenBank/DDBJ whole genome shotgun (WGS) entry which is preliminary data.</text>
</comment>
<proteinExistence type="predicted"/>
<organism evidence="1 2">
    <name type="scientific">Candidatus Roizmanbacteria bacterium RIFCSPHIGHO2_02_FULL_39_9</name>
    <dbReference type="NCBI Taxonomy" id="1802040"/>
    <lineage>
        <taxon>Bacteria</taxon>
        <taxon>Candidatus Roizmaniibacteriota</taxon>
    </lineage>
</organism>
<dbReference type="Proteomes" id="UP000178597">
    <property type="component" value="Unassembled WGS sequence"/>
</dbReference>
<sequence length="128" mass="13615">MAVVGVGVRVRVLVIDGVSVPGRGVEDGLNAGEVGIGVLVGCVPGFTQPHCPFPGFREQKSVHWFPQNPRHPHLSQFGPGHLHSSCAEVVVVLFSGEKKVGTKIRIANMRRAANKTKDSLSILIGGFI</sequence>
<gene>
    <name evidence="1" type="ORF">A3C28_00955</name>
</gene>
<dbReference type="STRING" id="1802040.A3C28_00955"/>
<reference evidence="1 2" key="1">
    <citation type="journal article" date="2016" name="Nat. Commun.">
        <title>Thousands of microbial genomes shed light on interconnected biogeochemical processes in an aquifer system.</title>
        <authorList>
            <person name="Anantharaman K."/>
            <person name="Brown C.T."/>
            <person name="Hug L.A."/>
            <person name="Sharon I."/>
            <person name="Castelle C.J."/>
            <person name="Probst A.J."/>
            <person name="Thomas B.C."/>
            <person name="Singh A."/>
            <person name="Wilkins M.J."/>
            <person name="Karaoz U."/>
            <person name="Brodie E.L."/>
            <person name="Williams K.H."/>
            <person name="Hubbard S.S."/>
            <person name="Banfield J.F."/>
        </authorList>
    </citation>
    <scope>NUCLEOTIDE SEQUENCE [LARGE SCALE GENOMIC DNA]</scope>
</reference>
<evidence type="ECO:0000313" key="1">
    <source>
        <dbReference type="EMBL" id="OGK25334.1"/>
    </source>
</evidence>
<name>A0A1F7H341_9BACT</name>
<accession>A0A1F7H341</accession>
<evidence type="ECO:0000313" key="2">
    <source>
        <dbReference type="Proteomes" id="UP000178597"/>
    </source>
</evidence>
<dbReference type="AlphaFoldDB" id="A0A1F7H341"/>